<dbReference type="NCBIfam" id="TIGR00229">
    <property type="entry name" value="sensory_box"/>
    <property type="match status" value="1"/>
</dbReference>
<proteinExistence type="predicted"/>
<dbReference type="SMART" id="SM00387">
    <property type="entry name" value="HATPase_c"/>
    <property type="match status" value="1"/>
</dbReference>
<evidence type="ECO:0000256" key="1">
    <source>
        <dbReference type="ARBA" id="ARBA00000085"/>
    </source>
</evidence>
<dbReference type="EMBL" id="QLLO01000003">
    <property type="protein sequence ID" value="RAJ16320.1"/>
    <property type="molecule type" value="Genomic_DNA"/>
</dbReference>
<dbReference type="SMART" id="SM00086">
    <property type="entry name" value="PAC"/>
    <property type="match status" value="1"/>
</dbReference>
<dbReference type="PANTHER" id="PTHR43304:SF1">
    <property type="entry name" value="PAC DOMAIN-CONTAINING PROTEIN"/>
    <property type="match status" value="1"/>
</dbReference>
<dbReference type="InterPro" id="IPR013655">
    <property type="entry name" value="PAS_fold_3"/>
</dbReference>
<keyword evidence="3" id="KW-0597">Phosphoprotein</keyword>
<keyword evidence="4" id="KW-0808">Transferase</keyword>
<dbReference type="Pfam" id="PF08447">
    <property type="entry name" value="PAS_3"/>
    <property type="match status" value="1"/>
</dbReference>
<evidence type="ECO:0000259" key="6">
    <source>
        <dbReference type="PROSITE" id="PS50109"/>
    </source>
</evidence>
<dbReference type="Gene3D" id="3.30.450.20">
    <property type="entry name" value="PAS domain"/>
    <property type="match status" value="1"/>
</dbReference>
<name>A0A327RH13_9FLAO</name>
<organism evidence="8 9">
    <name type="scientific">Olleya aquimaris</name>
    <dbReference type="NCBI Taxonomy" id="639310"/>
    <lineage>
        <taxon>Bacteria</taxon>
        <taxon>Pseudomonadati</taxon>
        <taxon>Bacteroidota</taxon>
        <taxon>Flavobacteriia</taxon>
        <taxon>Flavobacteriales</taxon>
        <taxon>Flavobacteriaceae</taxon>
    </lineage>
</organism>
<dbReference type="InterPro" id="IPR036890">
    <property type="entry name" value="HATPase_C_sf"/>
</dbReference>
<dbReference type="InterPro" id="IPR052162">
    <property type="entry name" value="Sensor_kinase/Photoreceptor"/>
</dbReference>
<keyword evidence="9" id="KW-1185">Reference proteome</keyword>
<gene>
    <name evidence="8" type="ORF">LY08_01178</name>
</gene>
<comment type="catalytic activity">
    <reaction evidence="1">
        <text>ATP + protein L-histidine = ADP + protein N-phospho-L-histidine.</text>
        <dbReference type="EC" id="2.7.13.3"/>
    </reaction>
</comment>
<evidence type="ECO:0000256" key="4">
    <source>
        <dbReference type="ARBA" id="ARBA00022679"/>
    </source>
</evidence>
<evidence type="ECO:0000313" key="8">
    <source>
        <dbReference type="EMBL" id="RAJ16320.1"/>
    </source>
</evidence>
<dbReference type="OrthoDB" id="5522855at2"/>
<evidence type="ECO:0000313" key="9">
    <source>
        <dbReference type="Proteomes" id="UP000248703"/>
    </source>
</evidence>
<dbReference type="PRINTS" id="PR00344">
    <property type="entry name" value="BCTRLSENSOR"/>
</dbReference>
<dbReference type="InterPro" id="IPR000014">
    <property type="entry name" value="PAS"/>
</dbReference>
<feature type="domain" description="Histidine kinase" evidence="6">
    <location>
        <begin position="166"/>
        <end position="379"/>
    </location>
</feature>
<keyword evidence="5" id="KW-0418">Kinase</keyword>
<dbReference type="Gene3D" id="3.30.565.10">
    <property type="entry name" value="Histidine kinase-like ATPase, C-terminal domain"/>
    <property type="match status" value="1"/>
</dbReference>
<evidence type="ECO:0000256" key="3">
    <source>
        <dbReference type="ARBA" id="ARBA00022553"/>
    </source>
</evidence>
<dbReference type="Pfam" id="PF02518">
    <property type="entry name" value="HATPase_c"/>
    <property type="match status" value="1"/>
</dbReference>
<dbReference type="Proteomes" id="UP000248703">
    <property type="component" value="Unassembled WGS sequence"/>
</dbReference>
<dbReference type="PANTHER" id="PTHR43304">
    <property type="entry name" value="PHYTOCHROME-LIKE PROTEIN CPH1"/>
    <property type="match status" value="1"/>
</dbReference>
<dbReference type="PROSITE" id="PS50113">
    <property type="entry name" value="PAC"/>
    <property type="match status" value="1"/>
</dbReference>
<dbReference type="InterPro" id="IPR004358">
    <property type="entry name" value="Sig_transdc_His_kin-like_C"/>
</dbReference>
<evidence type="ECO:0000256" key="2">
    <source>
        <dbReference type="ARBA" id="ARBA00012438"/>
    </source>
</evidence>
<dbReference type="PROSITE" id="PS50109">
    <property type="entry name" value="HIS_KIN"/>
    <property type="match status" value="1"/>
</dbReference>
<dbReference type="RefSeq" id="WP_111659513.1">
    <property type="nucleotide sequence ID" value="NZ_QLLO01000003.1"/>
</dbReference>
<feature type="domain" description="PAC" evidence="7">
    <location>
        <begin position="95"/>
        <end position="148"/>
    </location>
</feature>
<dbReference type="SUPFAM" id="SSF55874">
    <property type="entry name" value="ATPase domain of HSP90 chaperone/DNA topoisomerase II/histidine kinase"/>
    <property type="match status" value="1"/>
</dbReference>
<dbReference type="SUPFAM" id="SSF55785">
    <property type="entry name" value="PYP-like sensor domain (PAS domain)"/>
    <property type="match status" value="1"/>
</dbReference>
<reference evidence="8 9" key="1">
    <citation type="submission" date="2018-06" db="EMBL/GenBank/DDBJ databases">
        <title>Genomic Encyclopedia of Archaeal and Bacterial Type Strains, Phase II (KMG-II): from individual species to whole genera.</title>
        <authorList>
            <person name="Goeker M."/>
        </authorList>
    </citation>
    <scope>NUCLEOTIDE SEQUENCE [LARGE SCALE GENOMIC DNA]</scope>
    <source>
        <strain evidence="8 9">DSM 24464</strain>
    </source>
</reference>
<dbReference type="InterPro" id="IPR035965">
    <property type="entry name" value="PAS-like_dom_sf"/>
</dbReference>
<accession>A0A327RH13</accession>
<sequence length="382" mass="44211">MSELFNGIQLNTQTPHFENEKWQLALEISKVGIWDFNAITNQVFFSQPSKAIIGFDDDADFGKNLNDWNDRVHPEDKENYFQDFKDHLNGLKPYYQNKHRVKHKDGTYRWILDRGQIIERDESGAAVRVIGTHVDITEYAENEQKVQETLDLVVKQNNKLQNFAHIVTHNLKQHAGNFESLLSFYKDAETENDKEEVIDYLCTLSETLTKTIHSLKEIVSVQYSKHTKISKLFLSKELDAIIQSLNFVITKNNAIINNNIDPKYFIYYNQSYFESIFQNLFTNAIKYKHPDRDPVINVNLEHINNALIITIEDNGVGIDLEKYGNSIFELYKTFHNNPEAEGVGLYLVKSQIEAFNGKIDVESQVGKGTTFIITIPNKKIQH</sequence>
<dbReference type="CDD" id="cd00130">
    <property type="entry name" value="PAS"/>
    <property type="match status" value="1"/>
</dbReference>
<dbReference type="EC" id="2.7.13.3" evidence="2"/>
<dbReference type="InterPro" id="IPR003594">
    <property type="entry name" value="HATPase_dom"/>
</dbReference>
<dbReference type="InterPro" id="IPR005467">
    <property type="entry name" value="His_kinase_dom"/>
</dbReference>
<evidence type="ECO:0000259" key="7">
    <source>
        <dbReference type="PROSITE" id="PS50113"/>
    </source>
</evidence>
<comment type="caution">
    <text evidence="8">The sequence shown here is derived from an EMBL/GenBank/DDBJ whole genome shotgun (WGS) entry which is preliminary data.</text>
</comment>
<evidence type="ECO:0000256" key="5">
    <source>
        <dbReference type="ARBA" id="ARBA00022777"/>
    </source>
</evidence>
<dbReference type="GO" id="GO:0004673">
    <property type="term" value="F:protein histidine kinase activity"/>
    <property type="evidence" value="ECO:0007669"/>
    <property type="project" value="UniProtKB-EC"/>
</dbReference>
<dbReference type="AlphaFoldDB" id="A0A327RH13"/>
<protein>
    <recommendedName>
        <fullName evidence="2">histidine kinase</fullName>
        <ecNumber evidence="2">2.7.13.3</ecNumber>
    </recommendedName>
</protein>
<dbReference type="InterPro" id="IPR000700">
    <property type="entry name" value="PAS-assoc_C"/>
</dbReference>
<dbReference type="InterPro" id="IPR001610">
    <property type="entry name" value="PAC"/>
</dbReference>